<accession>A0A6P8IX67</accession>
<dbReference type="KEGG" id="aten:116305854"/>
<keyword evidence="6" id="KW-0406">Ion transport</keyword>
<dbReference type="InterPro" id="IPR018488">
    <property type="entry name" value="cNMP-bd_CS"/>
</dbReference>
<dbReference type="Pfam" id="PF00027">
    <property type="entry name" value="cNMP_binding"/>
    <property type="match status" value="1"/>
</dbReference>
<dbReference type="InterPro" id="IPR051413">
    <property type="entry name" value="K/Na_HCN_channel"/>
</dbReference>
<dbReference type="PANTHER" id="PTHR45689">
    <property type="entry name" value="I[[H]] CHANNEL, ISOFORM E"/>
    <property type="match status" value="1"/>
</dbReference>
<feature type="transmembrane region" description="Helical" evidence="9">
    <location>
        <begin position="250"/>
        <end position="269"/>
    </location>
</feature>
<evidence type="ECO:0000256" key="2">
    <source>
        <dbReference type="ARBA" id="ARBA00022448"/>
    </source>
</evidence>
<evidence type="ECO:0000256" key="9">
    <source>
        <dbReference type="SAM" id="Phobius"/>
    </source>
</evidence>
<proteinExistence type="predicted"/>
<evidence type="ECO:0000259" key="10">
    <source>
        <dbReference type="PROSITE" id="PS50042"/>
    </source>
</evidence>
<feature type="transmembrane region" description="Helical" evidence="9">
    <location>
        <begin position="375"/>
        <end position="396"/>
    </location>
</feature>
<dbReference type="AlphaFoldDB" id="A0A6P8IX67"/>
<keyword evidence="4 9" id="KW-0812">Transmembrane</keyword>
<feature type="transmembrane region" description="Helical" evidence="9">
    <location>
        <begin position="224"/>
        <end position="244"/>
    </location>
</feature>
<dbReference type="GO" id="GO:0005249">
    <property type="term" value="F:voltage-gated potassium channel activity"/>
    <property type="evidence" value="ECO:0007669"/>
    <property type="project" value="TreeGrafter"/>
</dbReference>
<dbReference type="Pfam" id="PF00520">
    <property type="entry name" value="Ion_trans"/>
    <property type="match status" value="1"/>
</dbReference>
<dbReference type="PANTHER" id="PTHR45689:SF5">
    <property type="entry name" value="I[[H]] CHANNEL, ISOFORM E"/>
    <property type="match status" value="1"/>
</dbReference>
<dbReference type="InterPro" id="IPR018490">
    <property type="entry name" value="cNMP-bd_dom_sf"/>
</dbReference>
<feature type="region of interest" description="Disordered" evidence="8">
    <location>
        <begin position="1"/>
        <end position="63"/>
    </location>
</feature>
<dbReference type="InParanoid" id="A0A6P8IX67"/>
<evidence type="ECO:0000313" key="11">
    <source>
        <dbReference type="Proteomes" id="UP000515163"/>
    </source>
</evidence>
<dbReference type="InterPro" id="IPR000595">
    <property type="entry name" value="cNMP-bd_dom"/>
</dbReference>
<dbReference type="Gene3D" id="1.10.287.70">
    <property type="match status" value="1"/>
</dbReference>
<dbReference type="PROSITE" id="PS00889">
    <property type="entry name" value="CNMP_BINDING_2"/>
    <property type="match status" value="1"/>
</dbReference>
<dbReference type="GO" id="GO:0035725">
    <property type="term" value="P:sodium ion transmembrane transport"/>
    <property type="evidence" value="ECO:0007669"/>
    <property type="project" value="TreeGrafter"/>
</dbReference>
<gene>
    <name evidence="12" type="primary">LOC116305854</name>
</gene>
<dbReference type="Gene3D" id="2.60.120.10">
    <property type="entry name" value="Jelly Rolls"/>
    <property type="match status" value="1"/>
</dbReference>
<dbReference type="InterPro" id="IPR005821">
    <property type="entry name" value="Ion_trans_dom"/>
</dbReference>
<dbReference type="Pfam" id="PF08412">
    <property type="entry name" value="Ion_trans_N"/>
    <property type="match status" value="1"/>
</dbReference>
<dbReference type="GeneID" id="116305854"/>
<dbReference type="FunCoup" id="A0A6P8IX67">
    <property type="interactions" value="349"/>
</dbReference>
<dbReference type="GO" id="GO:0098855">
    <property type="term" value="C:HCN channel complex"/>
    <property type="evidence" value="ECO:0007669"/>
    <property type="project" value="TreeGrafter"/>
</dbReference>
<evidence type="ECO:0000256" key="8">
    <source>
        <dbReference type="SAM" id="MobiDB-lite"/>
    </source>
</evidence>
<dbReference type="CDD" id="cd00038">
    <property type="entry name" value="CAP_ED"/>
    <property type="match status" value="1"/>
</dbReference>
<evidence type="ECO:0000313" key="12">
    <source>
        <dbReference type="RefSeq" id="XP_031571692.1"/>
    </source>
</evidence>
<keyword evidence="5 9" id="KW-1133">Transmembrane helix</keyword>
<dbReference type="PROSITE" id="PS00888">
    <property type="entry name" value="CNMP_BINDING_1"/>
    <property type="match status" value="1"/>
</dbReference>
<keyword evidence="3" id="KW-1003">Cell membrane</keyword>
<dbReference type="PRINTS" id="PR00103">
    <property type="entry name" value="CAMPKINASE"/>
</dbReference>
<protein>
    <submittedName>
        <fullName evidence="12">Potassium/sodium hyperpolarization-activated cyclic nucleotide-gated channel 2-like</fullName>
    </submittedName>
</protein>
<evidence type="ECO:0000256" key="4">
    <source>
        <dbReference type="ARBA" id="ARBA00022692"/>
    </source>
</evidence>
<feature type="compositionally biased region" description="Basic and acidic residues" evidence="8">
    <location>
        <begin position="35"/>
        <end position="50"/>
    </location>
</feature>
<dbReference type="OrthoDB" id="421226at2759"/>
<dbReference type="SUPFAM" id="SSF81324">
    <property type="entry name" value="Voltage-gated potassium channels"/>
    <property type="match status" value="1"/>
</dbReference>
<keyword evidence="11" id="KW-1185">Reference proteome</keyword>
<dbReference type="InterPro" id="IPR014710">
    <property type="entry name" value="RmlC-like_jellyroll"/>
</dbReference>
<keyword evidence="7 9" id="KW-0472">Membrane</keyword>
<keyword evidence="2" id="KW-0813">Transport</keyword>
<dbReference type="PROSITE" id="PS50042">
    <property type="entry name" value="CNMP_BINDING_3"/>
    <property type="match status" value="1"/>
</dbReference>
<reference evidence="12" key="1">
    <citation type="submission" date="2025-08" db="UniProtKB">
        <authorList>
            <consortium name="RefSeq"/>
        </authorList>
    </citation>
    <scope>IDENTIFICATION</scope>
    <source>
        <tissue evidence="12">Tentacle</tissue>
    </source>
</reference>
<dbReference type="Proteomes" id="UP000515163">
    <property type="component" value="Unplaced"/>
</dbReference>
<evidence type="ECO:0000256" key="1">
    <source>
        <dbReference type="ARBA" id="ARBA00004651"/>
    </source>
</evidence>
<name>A0A6P8IX67_ACTTE</name>
<evidence type="ECO:0000256" key="3">
    <source>
        <dbReference type="ARBA" id="ARBA00022475"/>
    </source>
</evidence>
<feature type="domain" description="Cyclic nucleotide-binding" evidence="10">
    <location>
        <begin position="549"/>
        <end position="654"/>
    </location>
</feature>
<evidence type="ECO:0000256" key="7">
    <source>
        <dbReference type="ARBA" id="ARBA00023136"/>
    </source>
</evidence>
<sequence>MDVQTSDGEMHEDIPINQIENPYDVCDIGKNNHNSTEEKEKDNEAHEKQEAGSSLATEKENEHLPIEAVIVNIEDTEMNEKECSETANIEKIELEDVKVIPHKDDLLEKEVKGMPASSFIEIQGSSHRVKKPRRSWSVREHVREKHELASTTYLSASAPHLTIIDSSVTNTINMVLRSWLQPMNNRMNMKVFGSRRAMKDEQERYKKAGFVIHPTSSFRINWDIWVLLLLLINMFVLPVTISFFGDGISFSLQVFYFISDATFLLDILLNFRTGVLVHGSPNKFILEPSSIAVRYVKTWFFLDLISSLPFDYMVEAATHSQGTKLFGASRALKILRLAKLLSLLKLLRISRLVRYIHQYEEILNITRSVMRFTNLISLILLVAHWNGCMQFLVPYVHDFPNDSWVVIHNLVNAPWGDQYCWSLFKALSHMLCIGYGRHPPQNIPEACVTIFSMMTGATFYALFIALCISFLQQMDSPSRQFKEKIQQVEEYMAYRRLPVDLREKFTKYYEHRFQGKMFDEEKILHEISRPLRQKVINYNCRNLVRSVPFFVDADADFVSAIITNLKFEVYLEGDEIIREGELGTEMYFLKEGIVDVFVGKNKVNELTDGSYFGEISVLTNAKRTASVVAQTVCDVFVLHAEDFRDVVDEFPEMRTIMEIVAEERLNKMGKPVDLSTVNVNSSDAEAKVSFQRENHTCDRGMK</sequence>
<evidence type="ECO:0000256" key="6">
    <source>
        <dbReference type="ARBA" id="ARBA00023065"/>
    </source>
</evidence>
<dbReference type="RefSeq" id="XP_031571692.1">
    <property type="nucleotide sequence ID" value="XM_031715832.1"/>
</dbReference>
<comment type="subcellular location">
    <subcellularLocation>
        <location evidence="1">Cell membrane</location>
        <topology evidence="1">Multi-pass membrane protein</topology>
    </subcellularLocation>
</comment>
<dbReference type="SMART" id="SM00100">
    <property type="entry name" value="cNMP"/>
    <property type="match status" value="1"/>
</dbReference>
<feature type="transmembrane region" description="Helical" evidence="9">
    <location>
        <begin position="450"/>
        <end position="471"/>
    </location>
</feature>
<dbReference type="InterPro" id="IPR013621">
    <property type="entry name" value="Ion_trans_N"/>
</dbReference>
<dbReference type="GO" id="GO:0003254">
    <property type="term" value="P:regulation of membrane depolarization"/>
    <property type="evidence" value="ECO:0007669"/>
    <property type="project" value="TreeGrafter"/>
</dbReference>
<organism evidence="11 12">
    <name type="scientific">Actinia tenebrosa</name>
    <name type="common">Australian red waratah sea anemone</name>
    <dbReference type="NCBI Taxonomy" id="6105"/>
    <lineage>
        <taxon>Eukaryota</taxon>
        <taxon>Metazoa</taxon>
        <taxon>Cnidaria</taxon>
        <taxon>Anthozoa</taxon>
        <taxon>Hexacorallia</taxon>
        <taxon>Actiniaria</taxon>
        <taxon>Actiniidae</taxon>
        <taxon>Actinia</taxon>
    </lineage>
</organism>
<dbReference type="SUPFAM" id="SSF51206">
    <property type="entry name" value="cAMP-binding domain-like"/>
    <property type="match status" value="1"/>
</dbReference>
<evidence type="ECO:0000256" key="5">
    <source>
        <dbReference type="ARBA" id="ARBA00022989"/>
    </source>
</evidence>
<dbReference type="Gene3D" id="1.10.287.630">
    <property type="entry name" value="Helix hairpin bin"/>
    <property type="match status" value="1"/>
</dbReference>